<dbReference type="AlphaFoldDB" id="A0A6M2DZZ7"/>
<evidence type="ECO:0000256" key="1">
    <source>
        <dbReference type="SAM" id="SignalP"/>
    </source>
</evidence>
<proteinExistence type="predicted"/>
<dbReference type="EMBL" id="GIIL01006441">
    <property type="protein sequence ID" value="NOV50167.1"/>
    <property type="molecule type" value="Transcribed_RNA"/>
</dbReference>
<protein>
    <submittedName>
        <fullName evidence="2">Putative secreted protein</fullName>
    </submittedName>
</protein>
<name>A0A6M2DZZ7_XENCH</name>
<sequence>MFHAFYVLLRCPLIQLLISHSLNALLHNSRLPIASPFCSSPSLLLPLYSHPSENLRKFHFALSVLLYSTR</sequence>
<organism evidence="2">
    <name type="scientific">Xenopsylla cheopis</name>
    <name type="common">Oriental rat flea</name>
    <name type="synonym">Pulex cheopis</name>
    <dbReference type="NCBI Taxonomy" id="163159"/>
    <lineage>
        <taxon>Eukaryota</taxon>
        <taxon>Metazoa</taxon>
        <taxon>Ecdysozoa</taxon>
        <taxon>Arthropoda</taxon>
        <taxon>Hexapoda</taxon>
        <taxon>Insecta</taxon>
        <taxon>Pterygota</taxon>
        <taxon>Neoptera</taxon>
        <taxon>Endopterygota</taxon>
        <taxon>Siphonaptera</taxon>
        <taxon>Pulicidae</taxon>
        <taxon>Xenopsyllinae</taxon>
        <taxon>Xenopsylla</taxon>
    </lineage>
</organism>
<evidence type="ECO:0000313" key="2">
    <source>
        <dbReference type="EMBL" id="NOV50167.1"/>
    </source>
</evidence>
<keyword evidence="1" id="KW-0732">Signal</keyword>
<feature type="signal peptide" evidence="1">
    <location>
        <begin position="1"/>
        <end position="24"/>
    </location>
</feature>
<reference evidence="2" key="1">
    <citation type="submission" date="2020-03" db="EMBL/GenBank/DDBJ databases">
        <title>Transcriptomic Profiling of the Digestive Tract of the Rat Flea, Xenopsylla cheopis, Following Blood Feeding and Infection with Yersinia pestis.</title>
        <authorList>
            <person name="Bland D.M."/>
            <person name="Martens C.A."/>
            <person name="Virtaneva K."/>
            <person name="Kanakabandi K."/>
            <person name="Long D."/>
            <person name="Rosenke R."/>
            <person name="Saturday G.A."/>
            <person name="Hoyt F.H."/>
            <person name="Bruno D.P."/>
            <person name="Ribeiro J.M.C."/>
            <person name="Hinnebusch J."/>
        </authorList>
    </citation>
    <scope>NUCLEOTIDE SEQUENCE</scope>
</reference>
<feature type="chain" id="PRO_5026956094" evidence="1">
    <location>
        <begin position="25"/>
        <end position="70"/>
    </location>
</feature>
<accession>A0A6M2DZZ7</accession>